<dbReference type="InterPro" id="IPR019787">
    <property type="entry name" value="Znf_PHD-finger"/>
</dbReference>
<keyword evidence="9" id="KW-0156">Chromatin regulator</keyword>
<evidence type="ECO:0000256" key="6">
    <source>
        <dbReference type="ARBA" id="ARBA00022737"/>
    </source>
</evidence>
<keyword evidence="8" id="KW-0862">Zinc</keyword>
<feature type="region of interest" description="Disordered" evidence="23">
    <location>
        <begin position="347"/>
        <end position="434"/>
    </location>
</feature>
<evidence type="ECO:0000256" key="1">
    <source>
        <dbReference type="ARBA" id="ARBA00001954"/>
    </source>
</evidence>
<keyword evidence="14" id="KW-0805">Transcription regulation</keyword>
<evidence type="ECO:0000256" key="12">
    <source>
        <dbReference type="ARBA" id="ARBA00023002"/>
    </source>
</evidence>
<evidence type="ECO:0000313" key="28">
    <source>
        <dbReference type="Proteomes" id="UP000265180"/>
    </source>
</evidence>
<feature type="region of interest" description="Disordered" evidence="23">
    <location>
        <begin position="1026"/>
        <end position="1126"/>
    </location>
</feature>
<evidence type="ECO:0000256" key="19">
    <source>
        <dbReference type="ARBA" id="ARBA00069270"/>
    </source>
</evidence>
<feature type="region of interest" description="Disordered" evidence="23">
    <location>
        <begin position="464"/>
        <end position="513"/>
    </location>
</feature>
<keyword evidence="15" id="KW-0804">Transcription</keyword>
<evidence type="ECO:0000256" key="13">
    <source>
        <dbReference type="ARBA" id="ARBA00023004"/>
    </source>
</evidence>
<dbReference type="Pfam" id="PF13832">
    <property type="entry name" value="zf-HC5HC2H_2"/>
    <property type="match status" value="1"/>
</dbReference>
<comment type="function">
    <text evidence="18">Histone demethylase that specifically demethylates 'Lys-9' of histone H3, thereby playing a role in histone code. Does not demethylate histone H3 'Lys-4', H3 'Lys-27', H3 'Lys-36' nor H4 'Lys-20'. Only able to demethylate trimethylated H3 'Lys-9', with a weaker activity than KDM4A, KDM4C and KDM4D. Demethylation of Lys residue generates formaldehyde and succinate. Plays a critical role in the development of the central nervous system (CNS).</text>
</comment>
<dbReference type="Gene3D" id="3.30.40.10">
    <property type="entry name" value="Zinc/RING finger domain, C3HC4 (zinc finger)"/>
    <property type="match status" value="2"/>
</dbReference>
<keyword evidence="6" id="KW-0677">Repeat</keyword>
<evidence type="ECO:0000256" key="21">
    <source>
        <dbReference type="ARBA" id="ARBA00080011"/>
    </source>
</evidence>
<keyword evidence="5" id="KW-0479">Metal-binding</keyword>
<evidence type="ECO:0000256" key="2">
    <source>
        <dbReference type="ARBA" id="ARBA00004123"/>
    </source>
</evidence>
<feature type="compositionally biased region" description="Basic and acidic residues" evidence="23">
    <location>
        <begin position="748"/>
        <end position="759"/>
    </location>
</feature>
<feature type="region of interest" description="Disordered" evidence="23">
    <location>
        <begin position="986"/>
        <end position="1009"/>
    </location>
</feature>
<reference evidence="27" key="4">
    <citation type="submission" date="2025-09" db="UniProtKB">
        <authorList>
            <consortium name="Ensembl"/>
        </authorList>
    </citation>
    <scope>IDENTIFICATION</scope>
    <source>
        <strain evidence="27">HNI</strain>
    </source>
</reference>
<feature type="domain" description="JmjC" evidence="25">
    <location>
        <begin position="144"/>
        <end position="310"/>
    </location>
</feature>
<dbReference type="Pfam" id="PF13831">
    <property type="entry name" value="PHD_2"/>
    <property type="match status" value="1"/>
</dbReference>
<dbReference type="SUPFAM" id="SSF51197">
    <property type="entry name" value="Clavaminate synthase-like"/>
    <property type="match status" value="1"/>
</dbReference>
<dbReference type="InterPro" id="IPR001965">
    <property type="entry name" value="Znf_PHD"/>
</dbReference>
<dbReference type="SUPFAM" id="SSF63748">
    <property type="entry name" value="Tudor/PWWP/MBT"/>
    <property type="match status" value="2"/>
</dbReference>
<feature type="compositionally biased region" description="Basic residues" evidence="23">
    <location>
        <begin position="1082"/>
        <end position="1095"/>
    </location>
</feature>
<feature type="region of interest" description="Disordered" evidence="23">
    <location>
        <begin position="735"/>
        <end position="764"/>
    </location>
</feature>
<evidence type="ECO:0000259" key="25">
    <source>
        <dbReference type="PROSITE" id="PS51184"/>
    </source>
</evidence>
<organism evidence="27 28">
    <name type="scientific">Oryzias latipes</name>
    <name type="common">Japanese rice fish</name>
    <name type="synonym">Japanese killifish</name>
    <dbReference type="NCBI Taxonomy" id="8090"/>
    <lineage>
        <taxon>Eukaryota</taxon>
        <taxon>Metazoa</taxon>
        <taxon>Chordata</taxon>
        <taxon>Craniata</taxon>
        <taxon>Vertebrata</taxon>
        <taxon>Euteleostomi</taxon>
        <taxon>Actinopterygii</taxon>
        <taxon>Neopterygii</taxon>
        <taxon>Teleostei</taxon>
        <taxon>Neoteleostei</taxon>
        <taxon>Acanthomorphata</taxon>
        <taxon>Ovalentaria</taxon>
        <taxon>Atherinomorphae</taxon>
        <taxon>Beloniformes</taxon>
        <taxon>Adrianichthyidae</taxon>
        <taxon>Oryziinae</taxon>
        <taxon>Oryzias</taxon>
    </lineage>
</organism>
<evidence type="ECO:0000256" key="14">
    <source>
        <dbReference type="ARBA" id="ARBA00023015"/>
    </source>
</evidence>
<comment type="cofactor">
    <cofactor evidence="1">
        <name>Fe(2+)</name>
        <dbReference type="ChEBI" id="CHEBI:29033"/>
    </cofactor>
</comment>
<dbReference type="InterPro" id="IPR013083">
    <property type="entry name" value="Znf_RING/FYVE/PHD"/>
</dbReference>
<keyword evidence="13" id="KW-0408">Iron</keyword>
<reference key="1">
    <citation type="journal article" date="2007" name="Nature">
        <title>The medaka draft genome and insights into vertebrate genome evolution.</title>
        <authorList>
            <person name="Kasahara M."/>
            <person name="Naruse K."/>
            <person name="Sasaki S."/>
            <person name="Nakatani Y."/>
            <person name="Qu W."/>
            <person name="Ahsan B."/>
            <person name="Yamada T."/>
            <person name="Nagayasu Y."/>
            <person name="Doi K."/>
            <person name="Kasai Y."/>
            <person name="Jindo T."/>
            <person name="Kobayashi D."/>
            <person name="Shimada A."/>
            <person name="Toyoda A."/>
            <person name="Kuroki Y."/>
            <person name="Fujiyama A."/>
            <person name="Sasaki T."/>
            <person name="Shimizu A."/>
            <person name="Asakawa S."/>
            <person name="Shimizu N."/>
            <person name="Hashimoto S."/>
            <person name="Yang J."/>
            <person name="Lee Y."/>
            <person name="Matsushima K."/>
            <person name="Sugano S."/>
            <person name="Sakaizumi M."/>
            <person name="Narita T."/>
            <person name="Ohishi K."/>
            <person name="Haga S."/>
            <person name="Ohta F."/>
            <person name="Nomoto H."/>
            <person name="Nogata K."/>
            <person name="Morishita T."/>
            <person name="Endo T."/>
            <person name="Shin-I T."/>
            <person name="Takeda H."/>
            <person name="Morishita S."/>
            <person name="Kohara Y."/>
        </authorList>
    </citation>
    <scope>NUCLEOTIDE SEQUENCE [LARGE SCALE GENOMIC DNA]</scope>
    <source>
        <strain>Hd-rR</strain>
    </source>
</reference>
<feature type="compositionally biased region" description="Basic and acidic residues" evidence="23">
    <location>
        <begin position="818"/>
        <end position="836"/>
    </location>
</feature>
<keyword evidence="11" id="KW-0007">Acetylation</keyword>
<feature type="compositionally biased region" description="Polar residues" evidence="23">
    <location>
        <begin position="467"/>
        <end position="477"/>
    </location>
</feature>
<evidence type="ECO:0000256" key="17">
    <source>
        <dbReference type="ARBA" id="ARBA00049349"/>
    </source>
</evidence>
<evidence type="ECO:0000256" key="23">
    <source>
        <dbReference type="SAM" id="MobiDB-lite"/>
    </source>
</evidence>
<feature type="compositionally biased region" description="Acidic residues" evidence="23">
    <location>
        <begin position="1109"/>
        <end position="1126"/>
    </location>
</feature>
<dbReference type="SMART" id="SM00333">
    <property type="entry name" value="TUDOR"/>
    <property type="match status" value="2"/>
</dbReference>
<evidence type="ECO:0000256" key="15">
    <source>
        <dbReference type="ARBA" id="ARBA00023163"/>
    </source>
</evidence>
<dbReference type="SMART" id="SM00545">
    <property type="entry name" value="JmjN"/>
    <property type="match status" value="1"/>
</dbReference>
<accession>A0A3P9KGN4</accession>
<dbReference type="CDD" id="cd20465">
    <property type="entry name" value="Tudor_JMJD2C_rpt1"/>
    <property type="match status" value="1"/>
</dbReference>
<feature type="compositionally biased region" description="Polar residues" evidence="23">
    <location>
        <begin position="495"/>
        <end position="513"/>
    </location>
</feature>
<dbReference type="InterPro" id="IPR040477">
    <property type="entry name" value="KDM4-like_Tudor"/>
</dbReference>
<feature type="region of interest" description="Disordered" evidence="23">
    <location>
        <begin position="1181"/>
        <end position="1208"/>
    </location>
</feature>
<dbReference type="Gene3D" id="2.60.120.650">
    <property type="entry name" value="Cupin"/>
    <property type="match status" value="1"/>
</dbReference>
<evidence type="ECO:0000256" key="8">
    <source>
        <dbReference type="ARBA" id="ARBA00022833"/>
    </source>
</evidence>
<evidence type="ECO:0000256" key="22">
    <source>
        <dbReference type="ARBA" id="ARBA00082446"/>
    </source>
</evidence>
<evidence type="ECO:0000256" key="3">
    <source>
        <dbReference type="ARBA" id="ARBA00009711"/>
    </source>
</evidence>
<evidence type="ECO:0000259" key="24">
    <source>
        <dbReference type="PROSITE" id="PS51183"/>
    </source>
</evidence>
<dbReference type="PROSITE" id="PS51805">
    <property type="entry name" value="EPHD"/>
    <property type="match status" value="1"/>
</dbReference>
<dbReference type="EC" id="1.14.11.66" evidence="4"/>
<evidence type="ECO:0000256" key="11">
    <source>
        <dbReference type="ARBA" id="ARBA00022990"/>
    </source>
</evidence>
<dbReference type="InterPro" id="IPR003347">
    <property type="entry name" value="JmjC_dom"/>
</dbReference>
<dbReference type="SUPFAM" id="SSF57903">
    <property type="entry name" value="FYVE/PHD zinc finger"/>
    <property type="match status" value="1"/>
</dbReference>
<feature type="domain" description="JmjN" evidence="24">
    <location>
        <begin position="16"/>
        <end position="58"/>
    </location>
</feature>
<feature type="compositionally biased region" description="Basic and acidic residues" evidence="23">
    <location>
        <begin position="1000"/>
        <end position="1009"/>
    </location>
</feature>
<keyword evidence="16" id="KW-0539">Nucleus</keyword>
<reference evidence="27 28" key="2">
    <citation type="submission" date="2017-04" db="EMBL/GenBank/DDBJ databases">
        <title>CpG methylation of centromeres and impact of large insertions on vertebrate speciation.</title>
        <authorList>
            <person name="Ichikawa K."/>
            <person name="Yoshimura J."/>
            <person name="Morishita S."/>
        </authorList>
    </citation>
    <scope>NUCLEOTIDE SEQUENCE</scope>
    <source>
        <strain evidence="27 28">HNI</strain>
    </source>
</reference>
<evidence type="ECO:0000256" key="4">
    <source>
        <dbReference type="ARBA" id="ARBA00012900"/>
    </source>
</evidence>
<evidence type="ECO:0000256" key="20">
    <source>
        <dbReference type="ARBA" id="ARBA00076122"/>
    </source>
</evidence>
<evidence type="ECO:0000256" key="10">
    <source>
        <dbReference type="ARBA" id="ARBA00022964"/>
    </source>
</evidence>
<comment type="similarity">
    <text evidence="3">Belongs to the JHDM3 histone demethylase family.</text>
</comment>
<dbReference type="GO" id="GO:0005634">
    <property type="term" value="C:nucleus"/>
    <property type="evidence" value="ECO:0007669"/>
    <property type="project" value="UniProtKB-SubCell"/>
</dbReference>
<dbReference type="FunFam" id="3.30.40.10:FF:000029">
    <property type="entry name" value="lysine-specific demethylase 4C isoform X1"/>
    <property type="match status" value="1"/>
</dbReference>
<protein>
    <recommendedName>
        <fullName evidence="19">Lysine-specific demethylase 4B</fullName>
        <ecNumber evidence="4">1.14.11.66</ecNumber>
    </recommendedName>
    <alternativeName>
        <fullName evidence="20">JmjC domain-containing histone demethylation protein 3B</fullName>
    </alternativeName>
    <alternativeName>
        <fullName evidence="21">Jumonji domain-containing protein 2B</fullName>
    </alternativeName>
    <alternativeName>
        <fullName evidence="22">[histone H3]-trimethyl-L-lysine(9) demethylase 4B</fullName>
    </alternativeName>
</protein>
<dbReference type="PROSITE" id="PS51184">
    <property type="entry name" value="JMJC"/>
    <property type="match status" value="1"/>
</dbReference>
<keyword evidence="7" id="KW-0863">Zinc-finger</keyword>
<feature type="region of interest" description="Disordered" evidence="23">
    <location>
        <begin position="805"/>
        <end position="853"/>
    </location>
</feature>
<dbReference type="Pfam" id="PF02373">
    <property type="entry name" value="JmjC"/>
    <property type="match status" value="1"/>
</dbReference>
<dbReference type="Pfam" id="PF18104">
    <property type="entry name" value="Tudor_2"/>
    <property type="match status" value="2"/>
</dbReference>
<dbReference type="SMART" id="SM00249">
    <property type="entry name" value="PHD"/>
    <property type="match status" value="2"/>
</dbReference>
<keyword evidence="10" id="KW-0223">Dioxygenase</keyword>
<dbReference type="GO" id="GO:0008270">
    <property type="term" value="F:zinc ion binding"/>
    <property type="evidence" value="ECO:0007669"/>
    <property type="project" value="UniProtKB-KW"/>
</dbReference>
<dbReference type="InterPro" id="IPR034732">
    <property type="entry name" value="EPHD"/>
</dbReference>
<name>A0A3P9KGN4_ORYLA</name>
<evidence type="ECO:0000256" key="9">
    <source>
        <dbReference type="ARBA" id="ARBA00022853"/>
    </source>
</evidence>
<evidence type="ECO:0000256" key="7">
    <source>
        <dbReference type="ARBA" id="ARBA00022771"/>
    </source>
</evidence>
<dbReference type="Ensembl" id="ENSORLT00020002618.1">
    <property type="protein sequence ID" value="ENSORLP00020007595.1"/>
    <property type="gene ID" value="ENSORLG00020008457.1"/>
</dbReference>
<comment type="catalytic activity">
    <reaction evidence="17">
        <text>N(6),N(6),N(6)-trimethyl-L-lysyl(9)-[histone H3] + 2 2-oxoglutarate + 2 O2 = N(6)-methyl-L-lysyl(9)-[histone H3] + 2 formaldehyde + 2 succinate + 2 CO2</text>
        <dbReference type="Rhea" id="RHEA:60200"/>
        <dbReference type="Rhea" id="RHEA-COMP:15538"/>
        <dbReference type="Rhea" id="RHEA-COMP:15542"/>
        <dbReference type="ChEBI" id="CHEBI:15379"/>
        <dbReference type="ChEBI" id="CHEBI:16526"/>
        <dbReference type="ChEBI" id="CHEBI:16810"/>
        <dbReference type="ChEBI" id="CHEBI:16842"/>
        <dbReference type="ChEBI" id="CHEBI:30031"/>
        <dbReference type="ChEBI" id="CHEBI:61929"/>
        <dbReference type="ChEBI" id="CHEBI:61961"/>
        <dbReference type="EC" id="1.14.11.66"/>
    </reaction>
</comment>
<reference evidence="27" key="3">
    <citation type="submission" date="2025-08" db="UniProtKB">
        <authorList>
            <consortium name="Ensembl"/>
        </authorList>
    </citation>
    <scope>IDENTIFICATION</scope>
    <source>
        <strain evidence="27">HNI</strain>
    </source>
</reference>
<evidence type="ECO:0000313" key="27">
    <source>
        <dbReference type="Ensembl" id="ENSORLP00020007595.1"/>
    </source>
</evidence>
<dbReference type="Proteomes" id="UP000265180">
    <property type="component" value="Chromosome 1"/>
</dbReference>
<evidence type="ECO:0000256" key="5">
    <source>
        <dbReference type="ARBA" id="ARBA00022723"/>
    </source>
</evidence>
<proteinExistence type="inferred from homology"/>
<feature type="domain" description="PHD-type" evidence="26">
    <location>
        <begin position="1278"/>
        <end position="1391"/>
    </location>
</feature>
<dbReference type="InterPro" id="IPR003349">
    <property type="entry name" value="JmjN"/>
</dbReference>
<evidence type="ECO:0000256" key="16">
    <source>
        <dbReference type="ARBA" id="ARBA00023242"/>
    </source>
</evidence>
<dbReference type="PROSITE" id="PS51183">
    <property type="entry name" value="JMJN"/>
    <property type="match status" value="1"/>
</dbReference>
<dbReference type="Gene3D" id="3.10.330.70">
    <property type="match status" value="1"/>
</dbReference>
<dbReference type="InterPro" id="IPR011011">
    <property type="entry name" value="Znf_FYVE_PHD"/>
</dbReference>
<dbReference type="FunFam" id="2.60.120.650:FF:000003">
    <property type="entry name" value="Lysine-specific demethylase 4D"/>
    <property type="match status" value="1"/>
</dbReference>
<keyword evidence="12" id="KW-0560">Oxidoreductase</keyword>
<dbReference type="PANTHER" id="PTHR10694:SF104">
    <property type="entry name" value="LYSINE-SPECIFIC DEMETHYLASE 4C"/>
    <property type="match status" value="1"/>
</dbReference>
<dbReference type="GO" id="GO:0140684">
    <property type="term" value="F:histone H3K9me2/H3K9me3 demethylase activity"/>
    <property type="evidence" value="ECO:0007669"/>
    <property type="project" value="UniProtKB-EC"/>
</dbReference>
<evidence type="ECO:0000259" key="26">
    <source>
        <dbReference type="PROSITE" id="PS51805"/>
    </source>
</evidence>
<comment type="subcellular location">
    <subcellularLocation>
        <location evidence="2">Nucleus</location>
    </subcellularLocation>
</comment>
<dbReference type="FunFam" id="3.10.330.70:FF:000001">
    <property type="entry name" value="Putative lysine-specific demethylase 4a"/>
    <property type="match status" value="1"/>
</dbReference>
<dbReference type="Pfam" id="PF02375">
    <property type="entry name" value="JmjN"/>
    <property type="match status" value="1"/>
</dbReference>
<dbReference type="InterPro" id="IPR002999">
    <property type="entry name" value="Tudor"/>
</dbReference>
<feature type="compositionally biased region" description="Low complexity" evidence="23">
    <location>
        <begin position="1046"/>
        <end position="1056"/>
    </location>
</feature>
<feature type="compositionally biased region" description="Acidic residues" evidence="23">
    <location>
        <begin position="1057"/>
        <end position="1068"/>
    </location>
</feature>
<sequence>MAGAGVSSPANPTCKIMTFRPTMEEFEDFNKYLVYMESQGAHRAGLAKVIPPKGWKPRRTYDDIDNLMIDAPIQQMVAGQSGLFTQYNIQKKPLSVQEFRRLANSDMYCTPRYLNYEDLERKYWKNLTFVSPIYGADVSGSLYDEDVEEWNIGHLNSILDVIEEDCGVSIQGVNTPYLYFGMWKTTFSWHTEDMDLYSINYLHFGEPKSWYAIPPEHGKRLERLATGFFPNSFKGCEAFLRHKMTLISPSILKKYGIPFDKITQEAGEFMITFPYGYHAGFNHGFNCAESTNFATVRWIDYGKVATQCTCSRDMVKISMEPFVKRFQPDRYAAWMLGKDSAVIDHTLATPGTTPELQSWLHRRRKAKSSSKGSSHSRMHSKRLRTSEEPVGLDDGLALKGSKKKGSGGPSGPKVRKSVTGAACKKKVSESNQSQNINSVQLSGACRQMCVVKVNRVESKGLGFSFKSDAQNSDSPASPINDEEKRSPTEIPGVPQSPSRSTSPIPESQISNPKVIQMQPGAKEKRSFSSVSQNCLDSVRIPPLEANNISLPCHTNISTETITDSFPLQSQINGSSSLSQSLNADCKTDIQDHNNTVKAEKIHTRVDPTCIKQHSTTEALYNLKSEPAEGGSCTSNVSLAPLQHNCRAGKRSVEENLFPPVLQQAAVDMPRLTPEPEDKAGICPLPPVLTQEMPSLTPATDEGLAFPKPSASSNQVAPVLQRETLTELPVHCHAENQREGADSKLSTEAGKHANHGEAGHRGNTAHWSASGLQEKTSAGVHETLITSPVTPANHPVEMEKCPAGHRGAVHSQLAQRTASPREPHPNSEEKNRDDSKDAVQMGGSVSRDTNQKFPAPVPPLPTHNANHTLSHLSQFTTHPSSDSPSSYMEAKTFSSGIWKNFSSQEPSALIQGLNPELPSNFSHDPLTYTMWSEPLCKQVTDLEVPGQDLCRSKNQEDGGVALTWAQLEPTSLLSIGAIEPLGLCEEDQPQRGEANGAESLSKGRELGGQREVDERMYSEMLVSLGTAAEQDTASDMKEGTSDEEEQLSSGKESSGSSSEEEEDSSECDESGLQPGEYPALTKKTTKSWRHPLRKPTARAVPTAVKQQTTSDEEPSEASLAEEEEQELEPWAKPLVHLWQNRKPCFAAEKEYNAHAASMQPYCAVCTLFMPYYQAEDKAKDCQSASAEDSPRSVSAAESPEPPPGEMRRTKPLVPEICFSFREQNSPPTPTNPLLQEDGTSPLLYCQSCCLQVHASCYGVMADGIHEQWLCDRCAQGSFTAECCLCNLRGGALKKTQNDKWAHVMCAVALPEARFTDEVQKSPIDTSRIPVQRYKLKCIYCRNRCTGKRQACIQCSCGRCPTSFHVTCAHAAGVVMEPDDWPYVVSVTCHRHQSRISSAKQRANQAPISLGQTVISKHKNLRYYSSKVTQISSQTFYEVMFDDGSFSNDTYPEDIVSRDCVNLGPPEVGEAVQVKWPDGLFYGAKYLGSNVSHMFQMEFEDGSQVLAKREDVYTLDEDLPKKVKRRLSTASSMRFQDAFFTTQGERKRQRTPNSRFQNDFVALPGLRTTAKST</sequence>
<evidence type="ECO:0000256" key="18">
    <source>
        <dbReference type="ARBA" id="ARBA00054423"/>
    </source>
</evidence>
<dbReference type="PANTHER" id="PTHR10694">
    <property type="entry name" value="LYSINE-SPECIFIC DEMETHYLASE"/>
    <property type="match status" value="1"/>
</dbReference>
<dbReference type="SMART" id="SM00558">
    <property type="entry name" value="JmjC"/>
    <property type="match status" value="1"/>
</dbReference>
<dbReference type="Gene3D" id="2.30.30.140">
    <property type="match status" value="1"/>
</dbReference>
<feature type="compositionally biased region" description="Basic residues" evidence="23">
    <location>
        <begin position="360"/>
        <end position="383"/>
    </location>
</feature>